<dbReference type="EMBL" id="JAGDFL010000385">
    <property type="protein sequence ID" value="KAG7390298.1"/>
    <property type="molecule type" value="Genomic_DNA"/>
</dbReference>
<evidence type="ECO:0000313" key="4">
    <source>
        <dbReference type="Proteomes" id="UP000693981"/>
    </source>
</evidence>
<dbReference type="Proteomes" id="UP000693981">
    <property type="component" value="Unassembled WGS sequence"/>
</dbReference>
<feature type="chain" id="PRO_5035788150" description="Kazal-like domain-containing protein" evidence="1">
    <location>
        <begin position="22"/>
        <end position="118"/>
    </location>
</feature>
<reference evidence="3" key="1">
    <citation type="submission" date="2021-02" db="EMBL/GenBank/DDBJ databases">
        <authorList>
            <person name="Palmer J.M."/>
        </authorList>
    </citation>
    <scope>NUCLEOTIDE SEQUENCE</scope>
    <source>
        <strain evidence="3">SCRP23</strain>
    </source>
</reference>
<dbReference type="OrthoDB" id="126772at2759"/>
<proteinExistence type="predicted"/>
<name>A0A8T1WC90_9STRA</name>
<dbReference type="PROSITE" id="PS51257">
    <property type="entry name" value="PROKAR_LIPOPROTEIN"/>
    <property type="match status" value="1"/>
</dbReference>
<dbReference type="AlphaFoldDB" id="A0A8T1WC90"/>
<dbReference type="Pfam" id="PF00050">
    <property type="entry name" value="Kazal_1"/>
    <property type="match status" value="1"/>
</dbReference>
<keyword evidence="1" id="KW-0732">Signal</keyword>
<dbReference type="CDD" id="cd00104">
    <property type="entry name" value="KAZAL_FS"/>
    <property type="match status" value="1"/>
</dbReference>
<evidence type="ECO:0000259" key="2">
    <source>
        <dbReference type="Pfam" id="PF00050"/>
    </source>
</evidence>
<sequence length="118" mass="13592">MKFMTATVVAMLLACSSVVDALSRDRMLEVVGKVHGRNIKLDYDDLAEDRAEKKCYGEFTRDIDPVCGSNGKKYTNLSMFNYRKCMIMIQEGTEITLEPMEFCKDVEMEDMEHIDEEE</sequence>
<gene>
    <name evidence="3" type="ORF">PHYBOEH_007052</name>
</gene>
<organism evidence="3 4">
    <name type="scientific">Phytophthora boehmeriae</name>
    <dbReference type="NCBI Taxonomy" id="109152"/>
    <lineage>
        <taxon>Eukaryota</taxon>
        <taxon>Sar</taxon>
        <taxon>Stramenopiles</taxon>
        <taxon>Oomycota</taxon>
        <taxon>Peronosporomycetes</taxon>
        <taxon>Peronosporales</taxon>
        <taxon>Peronosporaceae</taxon>
        <taxon>Phytophthora</taxon>
    </lineage>
</organism>
<feature type="signal peptide" evidence="1">
    <location>
        <begin position="1"/>
        <end position="21"/>
    </location>
</feature>
<dbReference type="InterPro" id="IPR002350">
    <property type="entry name" value="Kazal_dom"/>
</dbReference>
<protein>
    <recommendedName>
        <fullName evidence="2">Kazal-like domain-containing protein</fullName>
    </recommendedName>
</protein>
<feature type="domain" description="Kazal-like" evidence="2">
    <location>
        <begin position="60"/>
        <end position="100"/>
    </location>
</feature>
<evidence type="ECO:0000256" key="1">
    <source>
        <dbReference type="SAM" id="SignalP"/>
    </source>
</evidence>
<evidence type="ECO:0000313" key="3">
    <source>
        <dbReference type="EMBL" id="KAG7390298.1"/>
    </source>
</evidence>
<comment type="caution">
    <text evidence="3">The sequence shown here is derived from an EMBL/GenBank/DDBJ whole genome shotgun (WGS) entry which is preliminary data.</text>
</comment>
<keyword evidence="4" id="KW-1185">Reference proteome</keyword>
<accession>A0A8T1WC90</accession>